<evidence type="ECO:0000313" key="3">
    <source>
        <dbReference type="Proteomes" id="UP000000374"/>
    </source>
</evidence>
<dbReference type="InterPro" id="IPR027417">
    <property type="entry name" value="P-loop_NTPase"/>
</dbReference>
<dbReference type="Pfam" id="PF08463">
    <property type="entry name" value="EcoEI_R_C"/>
    <property type="match status" value="1"/>
</dbReference>
<dbReference type="AlphaFoldDB" id="A1WGN8"/>
<dbReference type="GO" id="GO:0006304">
    <property type="term" value="P:DNA modification"/>
    <property type="evidence" value="ECO:0007669"/>
    <property type="project" value="InterPro"/>
</dbReference>
<dbReference type="GeneID" id="76459694"/>
<dbReference type="NCBIfam" id="NF046051">
    <property type="entry name" value="restrict_EcoAI"/>
    <property type="match status" value="1"/>
</dbReference>
<sequence length="769" mass="85769">MSNLRKNDICDKLIRPAMEKAGWSSMDQIYRAYPLRPGRVMVCGNEARRDSSTELRADFVLFYKANIPLAVVQASQHMAGEGLLPAIDCARLLDAPFCFAGNGDGLVLRDATRADAAPERQLTLDEFPSPAELWDRYCAARGWSPQVCQVAASDYAPGKTLRYYQLKAINRTVEAIANGQNRALLVMAAGTGKTCTAFQIIWRLWKSDSRKRILFLADSNTLINQAMVNDFRPFKSAMIKLSFDAKGVERADAPGERKWGDRKTAKEVDKSYEIYLASCRIVTGTGEKHNDIYKQFRPDFFDLIVVDECHHGSAAEDSVWREILDYFASATQIGFSSTAVDSDYFGAPIYSYSFRQGIKDGYLAPYKIIRVDLERDTLTGHTMANLTDPYGLLIENYASSVLLHKPVPEQRDLAAAARITEYLQATDRYAKTIVFCENTDHAARMRQALTQANADLCATEPGYVVQIAGDNADGKHELENFINPEKTFPVIITSSKLTSTGIDAATCKLIVIDRNIPSMAQFEQIIGWGSRLHEDLGKSWFTIIDFRRATELFADKDLDGGPVQVYEPKAGEPMEPSAALIDPLDLPDQTPPGDTPEAPAGQWCAENLRGDIRSKLLKRFDSLAQFLQTWQQAERKTTLLQELQAYGIPLNALAAQVVAADTGLQNLDPFDLLLHVAYDQPTLTRRERAARVKKRKPFSSYGPMARKVLQALLDKYADEGITTIESSEVFRIQPFTNLGSPVELVRSFGGRPQYQAALQTLVREIYRAG</sequence>
<dbReference type="GO" id="GO:0005524">
    <property type="term" value="F:ATP binding"/>
    <property type="evidence" value="ECO:0007669"/>
    <property type="project" value="InterPro"/>
</dbReference>
<dbReference type="EMBL" id="CP000542">
    <property type="protein sequence ID" value="ABM56795.1"/>
    <property type="molecule type" value="Genomic_DNA"/>
</dbReference>
<dbReference type="InterPro" id="IPR050742">
    <property type="entry name" value="Helicase_Restrict-Modif_Enz"/>
</dbReference>
<dbReference type="GO" id="GO:0003677">
    <property type="term" value="F:DNA binding"/>
    <property type="evidence" value="ECO:0007669"/>
    <property type="project" value="InterPro"/>
</dbReference>
<dbReference type="GO" id="GO:0005829">
    <property type="term" value="C:cytosol"/>
    <property type="evidence" value="ECO:0007669"/>
    <property type="project" value="TreeGrafter"/>
</dbReference>
<dbReference type="KEGG" id="vei:Veis_1018"/>
<dbReference type="OrthoDB" id="9804086at2"/>
<dbReference type="Gene3D" id="3.90.1570.30">
    <property type="match status" value="1"/>
</dbReference>
<dbReference type="PANTHER" id="PTHR47396">
    <property type="entry name" value="TYPE I RESTRICTION ENZYME ECOKI R PROTEIN"/>
    <property type="match status" value="1"/>
</dbReference>
<organism evidence="2 3">
    <name type="scientific">Verminephrobacter eiseniae (strain EF01-2)</name>
    <dbReference type="NCBI Taxonomy" id="391735"/>
    <lineage>
        <taxon>Bacteria</taxon>
        <taxon>Pseudomonadati</taxon>
        <taxon>Pseudomonadota</taxon>
        <taxon>Betaproteobacteria</taxon>
        <taxon>Burkholderiales</taxon>
        <taxon>Comamonadaceae</taxon>
        <taxon>Verminephrobacter</taxon>
    </lineage>
</organism>
<accession>A1WGN8</accession>
<dbReference type="PANTHER" id="PTHR47396:SF1">
    <property type="entry name" value="ATP-DEPENDENT HELICASE IRC3-RELATED"/>
    <property type="match status" value="1"/>
</dbReference>
<dbReference type="CDD" id="cd18799">
    <property type="entry name" value="SF2_C_EcoAI-like"/>
    <property type="match status" value="1"/>
</dbReference>
<dbReference type="eggNOG" id="COG4096">
    <property type="taxonomic scope" value="Bacteria"/>
</dbReference>
<feature type="domain" description="Helicase ATP-binding" evidence="1">
    <location>
        <begin position="174"/>
        <end position="357"/>
    </location>
</feature>
<proteinExistence type="predicted"/>
<dbReference type="GO" id="GO:0016787">
    <property type="term" value="F:hydrolase activity"/>
    <property type="evidence" value="ECO:0007669"/>
    <property type="project" value="InterPro"/>
</dbReference>
<dbReference type="PROSITE" id="PS51192">
    <property type="entry name" value="HELICASE_ATP_BIND_1"/>
    <property type="match status" value="1"/>
</dbReference>
<dbReference type="STRING" id="391735.Veis_1018"/>
<dbReference type="InterPro" id="IPR014001">
    <property type="entry name" value="Helicase_ATP-bd"/>
</dbReference>
<keyword evidence="3" id="KW-1185">Reference proteome</keyword>
<dbReference type="InterPro" id="IPR013670">
    <property type="entry name" value="EcoEI_R_C_dom"/>
</dbReference>
<gene>
    <name evidence="2" type="ordered locus">Veis_1018</name>
</gene>
<dbReference type="HOGENOM" id="CLU_018958_0_0_4"/>
<name>A1WGN8_VEREI</name>
<dbReference type="RefSeq" id="WP_011808807.1">
    <property type="nucleotide sequence ID" value="NC_008786.1"/>
</dbReference>
<reference evidence="3" key="1">
    <citation type="submission" date="2006-12" db="EMBL/GenBank/DDBJ databases">
        <title>Complete sequence of chromosome 1 of Verminephrobacter eiseniae EF01-2.</title>
        <authorList>
            <person name="Copeland A."/>
            <person name="Lucas S."/>
            <person name="Lapidus A."/>
            <person name="Barry K."/>
            <person name="Detter J.C."/>
            <person name="Glavina del Rio T."/>
            <person name="Dalin E."/>
            <person name="Tice H."/>
            <person name="Pitluck S."/>
            <person name="Chertkov O."/>
            <person name="Brettin T."/>
            <person name="Bruce D."/>
            <person name="Han C."/>
            <person name="Tapia R."/>
            <person name="Gilna P."/>
            <person name="Schmutz J."/>
            <person name="Larimer F."/>
            <person name="Land M."/>
            <person name="Hauser L."/>
            <person name="Kyrpides N."/>
            <person name="Kim E."/>
            <person name="Stahl D."/>
            <person name="Richardson P."/>
        </authorList>
    </citation>
    <scope>NUCLEOTIDE SEQUENCE [LARGE SCALE GENOMIC DNA]</scope>
    <source>
        <strain evidence="3">EF01-2</strain>
    </source>
</reference>
<evidence type="ECO:0000313" key="2">
    <source>
        <dbReference type="EMBL" id="ABM56795.1"/>
    </source>
</evidence>
<dbReference type="Gene3D" id="3.40.50.300">
    <property type="entry name" value="P-loop containing nucleotide triphosphate hydrolases"/>
    <property type="match status" value="2"/>
</dbReference>
<dbReference type="REBASE" id="14492">
    <property type="entry name" value="VeiORF1016P"/>
</dbReference>
<evidence type="ECO:0000259" key="1">
    <source>
        <dbReference type="PROSITE" id="PS51192"/>
    </source>
</evidence>
<dbReference type="CDD" id="cd18032">
    <property type="entry name" value="DEXHc_RE_I_III_res"/>
    <property type="match status" value="1"/>
</dbReference>
<dbReference type="Pfam" id="PF04851">
    <property type="entry name" value="ResIII"/>
    <property type="match status" value="1"/>
</dbReference>
<dbReference type="SUPFAM" id="SSF52540">
    <property type="entry name" value="P-loop containing nucleoside triphosphate hydrolases"/>
    <property type="match status" value="2"/>
</dbReference>
<dbReference type="Proteomes" id="UP000000374">
    <property type="component" value="Chromosome"/>
</dbReference>
<protein>
    <submittedName>
        <fullName evidence="2">Type III restriction enzyme, res subunit</fullName>
    </submittedName>
</protein>
<dbReference type="SMART" id="SM00487">
    <property type="entry name" value="DEXDc"/>
    <property type="match status" value="1"/>
</dbReference>
<dbReference type="InterPro" id="IPR006935">
    <property type="entry name" value="Helicase/UvrB_N"/>
</dbReference>